<dbReference type="Proteomes" id="UP000420635">
    <property type="component" value="Unassembled WGS sequence"/>
</dbReference>
<sequence>MNKEDRNTLRKEMLGKLEEHWAKSNSPEDDLFYYHPSEDKIVLSHALFWVMTQNIKGKVGKEKYLMLLRQYQEEMLEAYLTESEDFKDLLHYCNIMYNALPMLLRSTYDFHIHLDARKLAAITIVAGGYGGDMPEDQAYDLLDDIDFYYNKVKCRKIEKLLPVLNKLVIEEQKYL</sequence>
<gene>
    <name evidence="1" type="ORF">F7D59_11850</name>
</gene>
<protein>
    <submittedName>
        <fullName evidence="1">Uncharacterized protein</fullName>
    </submittedName>
</protein>
<dbReference type="AlphaFoldDB" id="A0A646HKN2"/>
<dbReference type="EMBL" id="VZBQ01000125">
    <property type="protein sequence ID" value="MQN90518.1"/>
    <property type="molecule type" value="Genomic_DNA"/>
</dbReference>
<evidence type="ECO:0000313" key="1">
    <source>
        <dbReference type="EMBL" id="MQN90518.1"/>
    </source>
</evidence>
<evidence type="ECO:0000313" key="2">
    <source>
        <dbReference type="Proteomes" id="UP000420635"/>
    </source>
</evidence>
<organism evidence="1 2">
    <name type="scientific">Segatella copri</name>
    <dbReference type="NCBI Taxonomy" id="165179"/>
    <lineage>
        <taxon>Bacteria</taxon>
        <taxon>Pseudomonadati</taxon>
        <taxon>Bacteroidota</taxon>
        <taxon>Bacteroidia</taxon>
        <taxon>Bacteroidales</taxon>
        <taxon>Prevotellaceae</taxon>
        <taxon>Segatella</taxon>
    </lineage>
</organism>
<name>A0A646HKN2_9BACT</name>
<dbReference type="RefSeq" id="WP_153113897.1">
    <property type="nucleotide sequence ID" value="NZ_VZAS01000159.1"/>
</dbReference>
<proteinExistence type="predicted"/>
<comment type="caution">
    <text evidence="1">The sequence shown here is derived from an EMBL/GenBank/DDBJ whole genome shotgun (WGS) entry which is preliminary data.</text>
</comment>
<reference evidence="2" key="1">
    <citation type="submission" date="2019-09" db="EMBL/GenBank/DDBJ databases">
        <title>Distinct polysaccharide growth profiles of human intestinal Prevotella copri isolates.</title>
        <authorList>
            <person name="Fehlner-Peach H."/>
            <person name="Magnabosco C."/>
            <person name="Raghavan V."/>
            <person name="Scher J.U."/>
            <person name="Tett A."/>
            <person name="Cox L.M."/>
            <person name="Gottsegen C."/>
            <person name="Watters A."/>
            <person name="Wiltshire- Gordon J.D."/>
            <person name="Segata N."/>
            <person name="Bonneau R."/>
            <person name="Littman D.R."/>
        </authorList>
    </citation>
    <scope>NUCLEOTIDE SEQUENCE [LARGE SCALE GENOMIC DNA]</scope>
    <source>
        <strain evidence="2">iP54</strain>
    </source>
</reference>
<accession>A0A646HKN2</accession>